<accession>A0ABS7EU12</accession>
<dbReference type="RefSeq" id="WP_220113873.1">
    <property type="nucleotide sequence ID" value="NZ_JAHZSV010000013.1"/>
</dbReference>
<feature type="region of interest" description="Disordered" evidence="1">
    <location>
        <begin position="30"/>
        <end position="54"/>
    </location>
</feature>
<name>A0ABS7EU12_9FLAO</name>
<organism evidence="3 4">
    <name type="scientific">Flagellimonas abyssi</name>
    <dbReference type="NCBI Taxonomy" id="2864871"/>
    <lineage>
        <taxon>Bacteria</taxon>
        <taxon>Pseudomonadati</taxon>
        <taxon>Bacteroidota</taxon>
        <taxon>Flavobacteriia</taxon>
        <taxon>Flavobacteriales</taxon>
        <taxon>Flavobacteriaceae</taxon>
        <taxon>Flagellimonas</taxon>
    </lineage>
</organism>
<feature type="compositionally biased region" description="Basic and acidic residues" evidence="1">
    <location>
        <begin position="39"/>
        <end position="54"/>
    </location>
</feature>
<protein>
    <recommendedName>
        <fullName evidence="5">LPXTG cell wall anchor domain-containing protein</fullName>
    </recommendedName>
</protein>
<proteinExistence type="predicted"/>
<evidence type="ECO:0000256" key="1">
    <source>
        <dbReference type="SAM" id="MobiDB-lite"/>
    </source>
</evidence>
<comment type="caution">
    <text evidence="3">The sequence shown here is derived from an EMBL/GenBank/DDBJ whole genome shotgun (WGS) entry which is preliminary data.</text>
</comment>
<keyword evidence="4" id="KW-1185">Reference proteome</keyword>
<keyword evidence="2" id="KW-0812">Transmembrane</keyword>
<dbReference type="Proteomes" id="UP001196136">
    <property type="component" value="Unassembled WGS sequence"/>
</dbReference>
<keyword evidence="2" id="KW-0472">Membrane</keyword>
<evidence type="ECO:0000313" key="4">
    <source>
        <dbReference type="Proteomes" id="UP001196136"/>
    </source>
</evidence>
<sequence>MENLASDNTIWYVLAVLGLIYLIILFRNRKGTKRRKSRKFMEGKRQHDKNNEQY</sequence>
<evidence type="ECO:0008006" key="5">
    <source>
        <dbReference type="Google" id="ProtNLM"/>
    </source>
</evidence>
<dbReference type="EMBL" id="JAHZSV010000013">
    <property type="protein sequence ID" value="MBW8200373.1"/>
    <property type="molecule type" value="Genomic_DNA"/>
</dbReference>
<gene>
    <name evidence="3" type="ORF">K1F36_11070</name>
</gene>
<feature type="transmembrane region" description="Helical" evidence="2">
    <location>
        <begin position="12"/>
        <end position="28"/>
    </location>
</feature>
<reference evidence="3 4" key="1">
    <citation type="submission" date="2021-08" db="EMBL/GenBank/DDBJ databases">
        <title>Muricauda profundi sp. nov., a marine bacterium isolated from deep seawater of the Mariana Trench.</title>
        <authorList>
            <person name="Wei Y."/>
        </authorList>
    </citation>
    <scope>NUCLEOTIDE SEQUENCE [LARGE SCALE GENOMIC DNA]</scope>
    <source>
        <strain evidence="3 4">W52</strain>
    </source>
</reference>
<evidence type="ECO:0000256" key="2">
    <source>
        <dbReference type="SAM" id="Phobius"/>
    </source>
</evidence>
<evidence type="ECO:0000313" key="3">
    <source>
        <dbReference type="EMBL" id="MBW8200373.1"/>
    </source>
</evidence>
<keyword evidence="2" id="KW-1133">Transmembrane helix</keyword>